<dbReference type="OMA" id="VEDTRTH"/>
<feature type="compositionally biased region" description="Basic and acidic residues" evidence="6">
    <location>
        <begin position="770"/>
        <end position="787"/>
    </location>
</feature>
<feature type="domain" description="TMEM205-like" evidence="9">
    <location>
        <begin position="659"/>
        <end position="763"/>
    </location>
</feature>
<feature type="region of interest" description="Disordered" evidence="6">
    <location>
        <begin position="54"/>
        <end position="92"/>
    </location>
</feature>
<feature type="signal peptide" evidence="8">
    <location>
        <begin position="1"/>
        <end position="17"/>
    </location>
</feature>
<feature type="region of interest" description="Disordered" evidence="6">
    <location>
        <begin position="524"/>
        <end position="544"/>
    </location>
</feature>
<dbReference type="PANTHER" id="PTHR47652">
    <property type="entry name" value="MITOCHONDRIAL IMPORT INNER MEMBRANE TRANSLOCASE SUBUNIT TIM44"/>
    <property type="match status" value="1"/>
</dbReference>
<gene>
    <name evidence="10" type="ORF">C5167_012968</name>
</gene>
<proteinExistence type="predicted"/>
<sequence>MMNILAIFLVITSIAAGGIFSPHEKEQRNDDLIVKEGHRLIVVEYERETINPNQDKLHHHHPQQQQLQDQSSRSRHHHQEEDKEDKPLEHGLSSASSMLGRANERLKDSMPDLSQTGITSESISDAYEKSKEAVDETVCRAKECIGYKGHLADIAAEGVQHTAEAIKGKAQDIRNADSFGEAIGNIKDTTVEKVKLIPETTVRAKEAVQDSQISRSLSESLGQAKGKVMDKVHDVQEAIEDIPAVRRAEETIHQSKEKVMDKAHDVKQGIEDSPSVRRVHGAVSQAKEKVMDKTHDFKEAVEGSEAAEMVTKTIPEAVHHAKDKVLEKAHDLKEAVEDSEGLSQVKGKVSEKAHNVKEAVGDARETAAGYINGMPGTLSYAKGKVSEKAHNVKEAVGDAGETAAGYMKGMPETVNQAREKVSDKAHSVKEAFEDARDTLAESIPETASDAKEKVIDRAQSVKEAIGGAKESATEKAKRLPETIHHAKENILDKAHDLKDAVEDTRTHIPETLKQAKDKVYKKIHSVRDKSSKAKEEAAEKAHDLKQSAKELLTDEKEKASQESGGLIKMAKDKILNRAHEIKEGAGNVKESVEFVAGDLKENVRMTESAITDQRTKHQKTTMLFKEGARNFTNVFQRGWEMAVSEENIKWGLGVIRMVGFGTAYGSSVWVSFVSGHLLARVLPRQQFAAVQRKIYPVYFRLIGYSIGSSMLGQMLTGRYQSPQTEYRKGEKLHAYDLGMALVFVLINSLFLEPRATKVMLEKMKWEKEEGRGLHGPGETRVRTETRPARSAVGEEVTEELVTERSHEEEVERRARERANNEIEQLNQRLKKLNRYSAFFNILTIMALTWHIAYLAQCLYVSC</sequence>
<keyword evidence="8" id="KW-0732">Signal</keyword>
<feature type="chain" id="PRO_5021316196" description="TMEM205-like domain-containing protein" evidence="8">
    <location>
        <begin position="18"/>
        <end position="862"/>
    </location>
</feature>
<feature type="transmembrane region" description="Helical" evidence="7">
    <location>
        <begin position="663"/>
        <end position="682"/>
    </location>
</feature>
<dbReference type="AlphaFoldDB" id="A0A4Y7J2Z1"/>
<keyword evidence="3 7" id="KW-1133">Transmembrane helix</keyword>
<reference evidence="10 11" key="1">
    <citation type="journal article" date="2018" name="Science">
        <title>The opium poppy genome and morphinan production.</title>
        <authorList>
            <person name="Guo L."/>
            <person name="Winzer T."/>
            <person name="Yang X."/>
            <person name="Li Y."/>
            <person name="Ning Z."/>
            <person name="He Z."/>
            <person name="Teodor R."/>
            <person name="Lu Y."/>
            <person name="Bowser T.A."/>
            <person name="Graham I.A."/>
            <person name="Ye K."/>
        </authorList>
    </citation>
    <scope>NUCLEOTIDE SEQUENCE [LARGE SCALE GENOMIC DNA]</scope>
    <source>
        <strain evidence="11">cv. HN1</strain>
        <tissue evidence="10">Leaves</tissue>
    </source>
</reference>
<evidence type="ECO:0000256" key="3">
    <source>
        <dbReference type="ARBA" id="ARBA00022989"/>
    </source>
</evidence>
<feature type="transmembrane region" description="Helical" evidence="7">
    <location>
        <begin position="694"/>
        <end position="712"/>
    </location>
</feature>
<feature type="transmembrane region" description="Helical" evidence="7">
    <location>
        <begin position="837"/>
        <end position="855"/>
    </location>
</feature>
<keyword evidence="5" id="KW-0175">Coiled coil</keyword>
<evidence type="ECO:0000256" key="1">
    <source>
        <dbReference type="ARBA" id="ARBA00004370"/>
    </source>
</evidence>
<dbReference type="Pfam" id="PF13664">
    <property type="entry name" value="DUF4149"/>
    <property type="match status" value="1"/>
</dbReference>
<dbReference type="Gramene" id="RZC54118">
    <property type="protein sequence ID" value="RZC54118"/>
    <property type="gene ID" value="C5167_012968"/>
</dbReference>
<dbReference type="InterPro" id="IPR025423">
    <property type="entry name" value="TMEM205-like"/>
</dbReference>
<keyword evidence="11" id="KW-1185">Reference proteome</keyword>
<dbReference type="STRING" id="3469.A0A4Y7J2Z1"/>
<evidence type="ECO:0000259" key="9">
    <source>
        <dbReference type="Pfam" id="PF13664"/>
    </source>
</evidence>
<evidence type="ECO:0000313" key="10">
    <source>
        <dbReference type="EMBL" id="RZC54118.1"/>
    </source>
</evidence>
<dbReference type="EMBL" id="CM010717">
    <property type="protein sequence ID" value="RZC54118.1"/>
    <property type="molecule type" value="Genomic_DNA"/>
</dbReference>
<feature type="transmembrane region" description="Helical" evidence="7">
    <location>
        <begin position="732"/>
        <end position="751"/>
    </location>
</feature>
<dbReference type="Proteomes" id="UP000316621">
    <property type="component" value="Chromosome 3"/>
</dbReference>
<evidence type="ECO:0000256" key="4">
    <source>
        <dbReference type="ARBA" id="ARBA00023136"/>
    </source>
</evidence>
<feature type="coiled-coil region" evidence="5">
    <location>
        <begin position="808"/>
        <end position="835"/>
    </location>
</feature>
<evidence type="ECO:0000256" key="7">
    <source>
        <dbReference type="SAM" id="Phobius"/>
    </source>
</evidence>
<keyword evidence="2 7" id="KW-0812">Transmembrane</keyword>
<protein>
    <recommendedName>
        <fullName evidence="9">TMEM205-like domain-containing protein</fullName>
    </recommendedName>
</protein>
<name>A0A4Y7J2Z1_PAPSO</name>
<comment type="subcellular location">
    <subcellularLocation>
        <location evidence="1">Membrane</location>
    </subcellularLocation>
</comment>
<evidence type="ECO:0000313" key="11">
    <source>
        <dbReference type="Proteomes" id="UP000316621"/>
    </source>
</evidence>
<accession>A0A4Y7J2Z1</accession>
<evidence type="ECO:0000256" key="2">
    <source>
        <dbReference type="ARBA" id="ARBA00022692"/>
    </source>
</evidence>
<evidence type="ECO:0000256" key="5">
    <source>
        <dbReference type="SAM" id="Coils"/>
    </source>
</evidence>
<keyword evidence="4 7" id="KW-0472">Membrane</keyword>
<organism evidence="10 11">
    <name type="scientific">Papaver somniferum</name>
    <name type="common">Opium poppy</name>
    <dbReference type="NCBI Taxonomy" id="3469"/>
    <lineage>
        <taxon>Eukaryota</taxon>
        <taxon>Viridiplantae</taxon>
        <taxon>Streptophyta</taxon>
        <taxon>Embryophyta</taxon>
        <taxon>Tracheophyta</taxon>
        <taxon>Spermatophyta</taxon>
        <taxon>Magnoliopsida</taxon>
        <taxon>Ranunculales</taxon>
        <taxon>Papaveraceae</taxon>
        <taxon>Papaveroideae</taxon>
        <taxon>Papaver</taxon>
    </lineage>
</organism>
<dbReference type="GO" id="GO:0016020">
    <property type="term" value="C:membrane"/>
    <property type="evidence" value="ECO:0007669"/>
    <property type="project" value="UniProtKB-SubCell"/>
</dbReference>
<dbReference type="PANTHER" id="PTHR47652:SF3">
    <property type="entry name" value="MITOCHONDRIAL IMPORT INNER MEMBRANE TRANSLOCASE SUBUNIT TIM44"/>
    <property type="match status" value="1"/>
</dbReference>
<evidence type="ECO:0000256" key="8">
    <source>
        <dbReference type="SAM" id="SignalP"/>
    </source>
</evidence>
<evidence type="ECO:0000256" key="6">
    <source>
        <dbReference type="SAM" id="MobiDB-lite"/>
    </source>
</evidence>
<feature type="region of interest" description="Disordered" evidence="6">
    <location>
        <begin position="770"/>
        <end position="793"/>
    </location>
</feature>
<feature type="compositionally biased region" description="Basic and acidic residues" evidence="6">
    <location>
        <begin position="78"/>
        <end position="89"/>
    </location>
</feature>
<dbReference type="Gene3D" id="1.20.120.20">
    <property type="entry name" value="Apolipoprotein"/>
    <property type="match status" value="2"/>
</dbReference>